<dbReference type="InterPro" id="IPR023298">
    <property type="entry name" value="ATPase_P-typ_TM_dom_sf"/>
</dbReference>
<evidence type="ECO:0000259" key="12">
    <source>
        <dbReference type="PROSITE" id="PS50846"/>
    </source>
</evidence>
<dbReference type="RefSeq" id="WP_076626366.1">
    <property type="nucleotide sequence ID" value="NZ_CP019312.1"/>
</dbReference>
<dbReference type="OrthoDB" id="9807843at2"/>
<dbReference type="InterPro" id="IPR036412">
    <property type="entry name" value="HAD-like_sf"/>
</dbReference>
<keyword evidence="6 11" id="KW-0547">Nucleotide-binding</keyword>
<dbReference type="Pfam" id="PF00702">
    <property type="entry name" value="Hydrolase"/>
    <property type="match status" value="1"/>
</dbReference>
<evidence type="ECO:0000313" key="13">
    <source>
        <dbReference type="EMBL" id="APX10498.1"/>
    </source>
</evidence>
<dbReference type="GO" id="GO:0005507">
    <property type="term" value="F:copper ion binding"/>
    <property type="evidence" value="ECO:0007669"/>
    <property type="project" value="TreeGrafter"/>
</dbReference>
<dbReference type="PANTHER" id="PTHR43520:SF8">
    <property type="entry name" value="P-TYPE CU(+) TRANSPORTER"/>
    <property type="match status" value="1"/>
</dbReference>
<keyword evidence="4 11" id="KW-0812">Transmembrane</keyword>
<dbReference type="NCBIfam" id="TIGR01525">
    <property type="entry name" value="ATPase-IB_hvy"/>
    <property type="match status" value="1"/>
</dbReference>
<feature type="transmembrane region" description="Helical" evidence="11">
    <location>
        <begin position="223"/>
        <end position="245"/>
    </location>
</feature>
<dbReference type="SFLD" id="SFLDF00027">
    <property type="entry name" value="p-type_atpase"/>
    <property type="match status" value="1"/>
</dbReference>
<dbReference type="SUPFAM" id="SSF81665">
    <property type="entry name" value="Calcium ATPase, transmembrane domain M"/>
    <property type="match status" value="1"/>
</dbReference>
<dbReference type="AlphaFoldDB" id="A0A1P8MR13"/>
<keyword evidence="10 11" id="KW-0472">Membrane</keyword>
<evidence type="ECO:0000256" key="11">
    <source>
        <dbReference type="RuleBase" id="RU362081"/>
    </source>
</evidence>
<evidence type="ECO:0000256" key="7">
    <source>
        <dbReference type="ARBA" id="ARBA00022840"/>
    </source>
</evidence>
<organism evidence="13 14">
    <name type="scientific">Tateyamaria omphalii</name>
    <dbReference type="NCBI Taxonomy" id="299262"/>
    <lineage>
        <taxon>Bacteria</taxon>
        <taxon>Pseudomonadati</taxon>
        <taxon>Pseudomonadota</taxon>
        <taxon>Alphaproteobacteria</taxon>
        <taxon>Rhodobacterales</taxon>
        <taxon>Roseobacteraceae</taxon>
        <taxon>Tateyamaria</taxon>
    </lineage>
</organism>
<dbReference type="InterPro" id="IPR027256">
    <property type="entry name" value="P-typ_ATPase_IB"/>
</dbReference>
<dbReference type="FunFam" id="2.70.150.10:FF:000020">
    <property type="entry name" value="Copper-exporting P-type ATPase A"/>
    <property type="match status" value="1"/>
</dbReference>
<evidence type="ECO:0000256" key="3">
    <source>
        <dbReference type="ARBA" id="ARBA00022475"/>
    </source>
</evidence>
<evidence type="ECO:0000256" key="9">
    <source>
        <dbReference type="ARBA" id="ARBA00022989"/>
    </source>
</evidence>
<evidence type="ECO:0000256" key="8">
    <source>
        <dbReference type="ARBA" id="ARBA00022967"/>
    </source>
</evidence>
<dbReference type="Gene3D" id="3.40.50.1000">
    <property type="entry name" value="HAD superfamily/HAD-like"/>
    <property type="match status" value="1"/>
</dbReference>
<dbReference type="PROSITE" id="PS50846">
    <property type="entry name" value="HMA_2"/>
    <property type="match status" value="2"/>
</dbReference>
<dbReference type="InterPro" id="IPR044492">
    <property type="entry name" value="P_typ_ATPase_HD_dom"/>
</dbReference>
<dbReference type="CDD" id="cd00371">
    <property type="entry name" value="HMA"/>
    <property type="match status" value="2"/>
</dbReference>
<evidence type="ECO:0000256" key="4">
    <source>
        <dbReference type="ARBA" id="ARBA00022692"/>
    </source>
</evidence>
<sequence>MSTVLTFGLSGLHCASCVRRAEAALAGMPGAREARVNLADHSARVSGVSAPDVVRVMDAAGYPAAVQRAEVHVPGMSCASCVGRIEAAMRSVPDVVRADARLPTKTVVFETLGPDAAVYAALEAAGYPADRADPTDAPDKADAGAEDFRRFVIAGLLTLPVFLIEMGGHAFPPLHHWVMRNIGTVNSHLCQLVLTAIVLAGPGAGFFRRGFPNLIKARPDMDALVALGAGAAFAFSAFSVLAPGILPPSGVYFEAAAVIVTLILMGRWLEARAKGRTGDAVRRLLSLRPDHAERVVDGGTEQVPLAQIMVGDLLRLRPGGRVPVDGVVEEGHSHVDESMLTGEPVPVLKQTGDPITGGTVATTGSLTLRATHVGEDTVLARITTLTRDAQAARLPVEALVNRITAWFVPAVLFIAMVTFVTWWALSGLAPAVVAAVSVLIIACPCAMGLATPMSVMVGTGRAAELGVLFHKGDALQRLQDAAVVAFDKTGTLTLGTPRVHDTAVADGWSAETVLALAAGVESLSEHPIARAIVSAAPRTPTDVTAFDAVLGAGAIAYVEQQRVVVGNVDLLVREDISLDQALVAEADQWAQTGATVVHVAASNTHIAALCVRDTVRDGAKGAIASLKAQGRVVAMISGDTDAAAKHVARTLGIETVVAGVKPDQKVEALEQLRAAHGKVAFVGDGLNDAPALASADVGLAVNGATDAAIEAADVVLMSPDPAAVLRALRISAATLRNIWQNLGWAFVYNTALIPVAAGVLVPFGGPQLSPALAALAMALSSVFVVTNALRLRRKGEA</sequence>
<dbReference type="GO" id="GO:0005886">
    <property type="term" value="C:plasma membrane"/>
    <property type="evidence" value="ECO:0007669"/>
    <property type="project" value="UniProtKB-SubCell"/>
</dbReference>
<protein>
    <submittedName>
        <fullName evidence="13">Copper-translocating P-type ATPase</fullName>
    </submittedName>
</protein>
<dbReference type="CDD" id="cd02094">
    <property type="entry name" value="P-type_ATPase_Cu-like"/>
    <property type="match status" value="1"/>
</dbReference>
<feature type="transmembrane region" description="Helical" evidence="11">
    <location>
        <begin position="431"/>
        <end position="451"/>
    </location>
</feature>
<dbReference type="SFLD" id="SFLDS00003">
    <property type="entry name" value="Haloacid_Dehalogenase"/>
    <property type="match status" value="1"/>
</dbReference>
<feature type="domain" description="HMA" evidence="12">
    <location>
        <begin position="3"/>
        <end position="65"/>
    </location>
</feature>
<name>A0A1P8MR13_9RHOB</name>
<dbReference type="PRINTS" id="PR00119">
    <property type="entry name" value="CATATPASE"/>
</dbReference>
<proteinExistence type="inferred from homology"/>
<feature type="domain" description="HMA" evidence="12">
    <location>
        <begin position="67"/>
        <end position="130"/>
    </location>
</feature>
<evidence type="ECO:0000256" key="10">
    <source>
        <dbReference type="ARBA" id="ARBA00023136"/>
    </source>
</evidence>
<dbReference type="Pfam" id="PF00403">
    <property type="entry name" value="HMA"/>
    <property type="match status" value="2"/>
</dbReference>
<dbReference type="InterPro" id="IPR001757">
    <property type="entry name" value="P_typ_ATPase"/>
</dbReference>
<evidence type="ECO:0000256" key="5">
    <source>
        <dbReference type="ARBA" id="ARBA00022723"/>
    </source>
</evidence>
<dbReference type="GO" id="GO:0043682">
    <property type="term" value="F:P-type divalent copper transporter activity"/>
    <property type="evidence" value="ECO:0007669"/>
    <property type="project" value="TreeGrafter"/>
</dbReference>
<evidence type="ECO:0000256" key="6">
    <source>
        <dbReference type="ARBA" id="ARBA00022741"/>
    </source>
</evidence>
<feature type="transmembrane region" description="Helical" evidence="11">
    <location>
        <begin position="403"/>
        <end position="425"/>
    </location>
</feature>
<feature type="transmembrane region" description="Helical" evidence="11">
    <location>
        <begin position="746"/>
        <end position="765"/>
    </location>
</feature>
<dbReference type="SUPFAM" id="SSF55008">
    <property type="entry name" value="HMA, heavy metal-associated domain"/>
    <property type="match status" value="2"/>
</dbReference>
<reference evidence="13 14" key="1">
    <citation type="submission" date="2017-01" db="EMBL/GenBank/DDBJ databases">
        <title>Complete genome of Tateyamaria omphalii DOK1-4 isolated from seawater in Dokdo.</title>
        <authorList>
            <person name="Kim J.H."/>
            <person name="Chi W.-J."/>
        </authorList>
    </citation>
    <scope>NUCLEOTIDE SEQUENCE [LARGE SCALE GENOMIC DNA]</scope>
    <source>
        <strain evidence="13 14">DOK1-4</strain>
    </source>
</reference>
<evidence type="ECO:0000256" key="2">
    <source>
        <dbReference type="ARBA" id="ARBA00006024"/>
    </source>
</evidence>
<dbReference type="GO" id="GO:0016887">
    <property type="term" value="F:ATP hydrolysis activity"/>
    <property type="evidence" value="ECO:0007669"/>
    <property type="project" value="InterPro"/>
</dbReference>
<dbReference type="Gene3D" id="3.40.1110.10">
    <property type="entry name" value="Calcium-transporting ATPase, cytoplasmic domain N"/>
    <property type="match status" value="2"/>
</dbReference>
<dbReference type="Proteomes" id="UP000186336">
    <property type="component" value="Chromosome"/>
</dbReference>
<dbReference type="InterPro" id="IPR023214">
    <property type="entry name" value="HAD_sf"/>
</dbReference>
<feature type="transmembrane region" description="Helical" evidence="11">
    <location>
        <begin position="192"/>
        <end position="211"/>
    </location>
</feature>
<keyword evidence="5 11" id="KW-0479">Metal-binding</keyword>
<evidence type="ECO:0000256" key="1">
    <source>
        <dbReference type="ARBA" id="ARBA00004651"/>
    </source>
</evidence>
<dbReference type="SFLD" id="SFLDG00002">
    <property type="entry name" value="C1.7:_P-type_atpase_like"/>
    <property type="match status" value="1"/>
</dbReference>
<dbReference type="KEGG" id="tom:BWR18_01360"/>
<dbReference type="SUPFAM" id="SSF81653">
    <property type="entry name" value="Calcium ATPase, transduction domain A"/>
    <property type="match status" value="1"/>
</dbReference>
<keyword evidence="8" id="KW-1278">Translocase</keyword>
<dbReference type="EMBL" id="CP019312">
    <property type="protein sequence ID" value="APX10498.1"/>
    <property type="molecule type" value="Genomic_DNA"/>
</dbReference>
<dbReference type="GO" id="GO:0005524">
    <property type="term" value="F:ATP binding"/>
    <property type="evidence" value="ECO:0007669"/>
    <property type="project" value="UniProtKB-UniRule"/>
</dbReference>
<dbReference type="NCBIfam" id="TIGR01494">
    <property type="entry name" value="ATPase_P-type"/>
    <property type="match status" value="1"/>
</dbReference>
<evidence type="ECO:0000313" key="14">
    <source>
        <dbReference type="Proteomes" id="UP000186336"/>
    </source>
</evidence>
<dbReference type="NCBIfam" id="TIGR01511">
    <property type="entry name" value="ATPase-IB1_Cu"/>
    <property type="match status" value="1"/>
</dbReference>
<dbReference type="InterPro" id="IPR059000">
    <property type="entry name" value="ATPase_P-type_domA"/>
</dbReference>
<dbReference type="PROSITE" id="PS00154">
    <property type="entry name" value="ATPASE_E1_E2"/>
    <property type="match status" value="1"/>
</dbReference>
<comment type="subcellular location">
    <subcellularLocation>
        <location evidence="1">Cell membrane</location>
        <topology evidence="1">Multi-pass membrane protein</topology>
    </subcellularLocation>
</comment>
<feature type="transmembrane region" description="Helical" evidence="11">
    <location>
        <begin position="251"/>
        <end position="269"/>
    </location>
</feature>
<dbReference type="GO" id="GO:0060003">
    <property type="term" value="P:copper ion export"/>
    <property type="evidence" value="ECO:0007669"/>
    <property type="project" value="UniProtKB-ARBA"/>
</dbReference>
<keyword evidence="7 11" id="KW-0067">ATP-binding</keyword>
<dbReference type="Gene3D" id="3.30.70.100">
    <property type="match status" value="2"/>
</dbReference>
<dbReference type="PRINTS" id="PR00943">
    <property type="entry name" value="CUATPASE"/>
</dbReference>
<dbReference type="SUPFAM" id="SSF56784">
    <property type="entry name" value="HAD-like"/>
    <property type="match status" value="1"/>
</dbReference>
<dbReference type="InterPro" id="IPR008250">
    <property type="entry name" value="ATPase_P-typ_transduc_dom_A_sf"/>
</dbReference>
<gene>
    <name evidence="13" type="ORF">BWR18_01360</name>
</gene>
<comment type="similarity">
    <text evidence="2 11">Belongs to the cation transport ATPase (P-type) (TC 3.A.3) family. Type IB subfamily.</text>
</comment>
<dbReference type="PANTHER" id="PTHR43520">
    <property type="entry name" value="ATP7, ISOFORM B"/>
    <property type="match status" value="1"/>
</dbReference>
<dbReference type="STRING" id="299262.BWR18_01360"/>
<keyword evidence="3 11" id="KW-1003">Cell membrane</keyword>
<dbReference type="Pfam" id="PF00122">
    <property type="entry name" value="E1-E2_ATPase"/>
    <property type="match status" value="1"/>
</dbReference>
<feature type="transmembrane region" description="Helical" evidence="11">
    <location>
        <begin position="771"/>
        <end position="789"/>
    </location>
</feature>
<dbReference type="InterPro" id="IPR023299">
    <property type="entry name" value="ATPase_P-typ_cyto_dom_N"/>
</dbReference>
<dbReference type="InterPro" id="IPR036163">
    <property type="entry name" value="HMA_dom_sf"/>
</dbReference>
<dbReference type="Gene3D" id="2.70.150.10">
    <property type="entry name" value="Calcium-transporting ATPase, cytoplasmic transduction domain A"/>
    <property type="match status" value="1"/>
</dbReference>
<accession>A0A1P8MR13</accession>
<dbReference type="InterPro" id="IPR006121">
    <property type="entry name" value="HMA_dom"/>
</dbReference>
<dbReference type="InterPro" id="IPR018303">
    <property type="entry name" value="ATPase_P-typ_P_site"/>
</dbReference>
<dbReference type="GO" id="GO:0055070">
    <property type="term" value="P:copper ion homeostasis"/>
    <property type="evidence" value="ECO:0007669"/>
    <property type="project" value="TreeGrafter"/>
</dbReference>
<keyword evidence="14" id="KW-1185">Reference proteome</keyword>
<keyword evidence="9 11" id="KW-1133">Transmembrane helix</keyword>